<feature type="region of interest" description="Disordered" evidence="1">
    <location>
        <begin position="489"/>
        <end position="536"/>
    </location>
</feature>
<evidence type="ECO:0000256" key="1">
    <source>
        <dbReference type="SAM" id="MobiDB-lite"/>
    </source>
</evidence>
<dbReference type="EMBL" id="JAACNH010000002">
    <property type="protein sequence ID" value="KAG8453088.1"/>
    <property type="molecule type" value="Genomic_DNA"/>
</dbReference>
<dbReference type="InterPro" id="IPR050951">
    <property type="entry name" value="Retrovirus_Pol_polyprotein"/>
</dbReference>
<keyword evidence="4" id="KW-1185">Reference proteome</keyword>
<dbReference type="InterPro" id="IPR048270">
    <property type="entry name" value="PNMA_C"/>
</dbReference>
<evidence type="ECO:0000313" key="4">
    <source>
        <dbReference type="Proteomes" id="UP000812440"/>
    </source>
</evidence>
<dbReference type="Gene3D" id="3.30.420.10">
    <property type="entry name" value="Ribonuclease H-like superfamily/Ribonuclease H"/>
    <property type="match status" value="1"/>
</dbReference>
<gene>
    <name evidence="3" type="ORF">GDO86_004776</name>
</gene>
<dbReference type="SUPFAM" id="SSF53098">
    <property type="entry name" value="Ribonuclease H-like"/>
    <property type="match status" value="1"/>
</dbReference>
<dbReference type="Gene3D" id="3.30.70.270">
    <property type="match status" value="1"/>
</dbReference>
<dbReference type="Pfam" id="PF14893">
    <property type="entry name" value="PNMA"/>
    <property type="match status" value="1"/>
</dbReference>
<feature type="compositionally biased region" description="Polar residues" evidence="1">
    <location>
        <begin position="506"/>
        <end position="527"/>
    </location>
</feature>
<accession>A0A8T2K911</accession>
<dbReference type="GO" id="GO:0003824">
    <property type="term" value="F:catalytic activity"/>
    <property type="evidence" value="ECO:0007669"/>
    <property type="project" value="UniProtKB-KW"/>
</dbReference>
<dbReference type="InterPro" id="IPR041577">
    <property type="entry name" value="RT_RNaseH_2"/>
</dbReference>
<dbReference type="Pfam" id="PF17919">
    <property type="entry name" value="RT_RNaseH_2"/>
    <property type="match status" value="1"/>
</dbReference>
<dbReference type="PROSITE" id="PS50994">
    <property type="entry name" value="INTEGRASE"/>
    <property type="match status" value="1"/>
</dbReference>
<protein>
    <recommendedName>
        <fullName evidence="2">Integrase catalytic domain-containing protein</fullName>
    </recommendedName>
</protein>
<reference evidence="3" key="1">
    <citation type="thesis" date="2020" institute="ProQuest LLC" country="789 East Eisenhower Parkway, Ann Arbor, MI, USA">
        <title>Comparative Genomics and Chromosome Evolution.</title>
        <authorList>
            <person name="Mudd A.B."/>
        </authorList>
    </citation>
    <scope>NUCLEOTIDE SEQUENCE</scope>
    <source>
        <strain evidence="3">Female2</strain>
        <tissue evidence="3">Blood</tissue>
    </source>
</reference>
<name>A0A8T2K911_9PIPI</name>
<dbReference type="PANTHER" id="PTHR37984:SF15">
    <property type="entry name" value="INTEGRASE CATALYTIC DOMAIN-CONTAINING PROTEIN"/>
    <property type="match status" value="1"/>
</dbReference>
<dbReference type="InterPro" id="IPR043502">
    <property type="entry name" value="DNA/RNA_pol_sf"/>
</dbReference>
<dbReference type="OrthoDB" id="9428234at2759"/>
<evidence type="ECO:0000259" key="2">
    <source>
        <dbReference type="PROSITE" id="PS50994"/>
    </source>
</evidence>
<dbReference type="InterPro" id="IPR012337">
    <property type="entry name" value="RNaseH-like_sf"/>
</dbReference>
<comment type="caution">
    <text evidence="3">The sequence shown here is derived from an EMBL/GenBank/DDBJ whole genome shotgun (WGS) entry which is preliminary data.</text>
</comment>
<dbReference type="GO" id="GO:0003676">
    <property type="term" value="F:nucleic acid binding"/>
    <property type="evidence" value="ECO:0007669"/>
    <property type="project" value="InterPro"/>
</dbReference>
<feature type="domain" description="Integrase catalytic" evidence="2">
    <location>
        <begin position="306"/>
        <end position="420"/>
    </location>
</feature>
<dbReference type="InterPro" id="IPR001584">
    <property type="entry name" value="Integrase_cat-core"/>
</dbReference>
<dbReference type="GO" id="GO:0015074">
    <property type="term" value="P:DNA integration"/>
    <property type="evidence" value="ECO:0007669"/>
    <property type="project" value="InterPro"/>
</dbReference>
<organism evidence="3 4">
    <name type="scientific">Hymenochirus boettgeri</name>
    <name type="common">Congo dwarf clawed frog</name>
    <dbReference type="NCBI Taxonomy" id="247094"/>
    <lineage>
        <taxon>Eukaryota</taxon>
        <taxon>Metazoa</taxon>
        <taxon>Chordata</taxon>
        <taxon>Craniata</taxon>
        <taxon>Vertebrata</taxon>
        <taxon>Euteleostomi</taxon>
        <taxon>Amphibia</taxon>
        <taxon>Batrachia</taxon>
        <taxon>Anura</taxon>
        <taxon>Pipoidea</taxon>
        <taxon>Pipidae</taxon>
        <taxon>Pipinae</taxon>
        <taxon>Hymenochirus</taxon>
    </lineage>
</organism>
<dbReference type="SUPFAM" id="SSF56672">
    <property type="entry name" value="DNA/RNA polymerases"/>
    <property type="match status" value="1"/>
</dbReference>
<proteinExistence type="predicted"/>
<sequence>MILFSQGLQSGHYRKLKVFSGISPVPPGEEGFEAWKYNALQCLKEWSCSDDGKRQRIIESLRSPAAELVHLHRDMHESATAWDFIKILSDHYEPYCDLEQLKADYHMCRQKEGEEVSNFINRLQLSLSRLLYHGAILPREVDAMRKNQLVRGLFHTPLSLDPKLMREVPFGEKWTSTCEKSFLKLKNCLTEAPVLAYADPNKPYILHVDASYGGLGGVLHQQYPTGLRLRTDNNPLTYILNTAKLDATGHRWLAALSNYQFTLKYKPGPKNIGADALSRRPGLPTSTTDEEWEEIHGPSVTALCNTAAVVMGKVLWERFFVNYGLPKCLHSDQGRDFESRLIKELLHLLNVKKSRTTPYHPEGDALPERFNCTLLNMLGTLTVGEKRSWSRHVGAMVHAYNCTRHDSTGVSPYYLMFGREARLPIDLQLGVSTDGVGHRSYYQYVARLKESLQKAYCLAEENAAKTNAGNKRRFDAKIRNLELATRSSLNPETPVFVPQPLREPINQESQGTSRHGSNNDFSPTSEQPGLPHRELRRESLSQSLLNDTLGEPSIVTQSCVFAELINAHARLINLIPVYSSPISFTAMPL</sequence>
<dbReference type="PANTHER" id="PTHR37984">
    <property type="entry name" value="PROTEIN CBG26694"/>
    <property type="match status" value="1"/>
</dbReference>
<dbReference type="InterPro" id="IPR036397">
    <property type="entry name" value="RNaseH_sf"/>
</dbReference>
<dbReference type="FunFam" id="3.30.420.10:FF:000032">
    <property type="entry name" value="Retrovirus-related Pol polyprotein from transposon 297-like Protein"/>
    <property type="match status" value="1"/>
</dbReference>
<dbReference type="Proteomes" id="UP000812440">
    <property type="component" value="Chromosome 2"/>
</dbReference>
<evidence type="ECO:0000313" key="3">
    <source>
        <dbReference type="EMBL" id="KAG8453088.1"/>
    </source>
</evidence>
<dbReference type="InterPro" id="IPR043128">
    <property type="entry name" value="Rev_trsase/Diguanyl_cyclase"/>
</dbReference>
<dbReference type="AlphaFoldDB" id="A0A8T2K911"/>